<dbReference type="PANTHER" id="PTHR17985">
    <property type="entry name" value="SER/THR-RICH PROTEIN T10 IN DGCR REGION"/>
    <property type="match status" value="1"/>
</dbReference>
<dbReference type="PANTHER" id="PTHR17985:SF8">
    <property type="entry name" value="TRANSPORT AND GOLGI ORGANIZATION PROTEIN 2 HOMOLOG"/>
    <property type="match status" value="1"/>
</dbReference>
<protein>
    <recommendedName>
        <fullName evidence="3">NRDE family protein</fullName>
    </recommendedName>
</protein>
<evidence type="ECO:0000313" key="1">
    <source>
        <dbReference type="EMBL" id="GGD25792.1"/>
    </source>
</evidence>
<reference evidence="2" key="1">
    <citation type="journal article" date="2019" name="Int. J. Syst. Evol. Microbiol.">
        <title>The Global Catalogue of Microorganisms (GCM) 10K type strain sequencing project: providing services to taxonomists for standard genome sequencing and annotation.</title>
        <authorList>
            <consortium name="The Broad Institute Genomics Platform"/>
            <consortium name="The Broad Institute Genome Sequencing Center for Infectious Disease"/>
            <person name="Wu L."/>
            <person name="Ma J."/>
        </authorList>
    </citation>
    <scope>NUCLEOTIDE SEQUENCE [LARGE SCALE GENOMIC DNA]</scope>
    <source>
        <strain evidence="2">CGMCC 1.15353</strain>
    </source>
</reference>
<dbReference type="Pfam" id="PF05742">
    <property type="entry name" value="TANGO2"/>
    <property type="match status" value="1"/>
</dbReference>
<keyword evidence="2" id="KW-1185">Reference proteome</keyword>
<gene>
    <name evidence="1" type="ORF">GCM10011389_36710</name>
</gene>
<dbReference type="Proteomes" id="UP000642571">
    <property type="component" value="Unassembled WGS sequence"/>
</dbReference>
<dbReference type="InterPro" id="IPR008551">
    <property type="entry name" value="TANGO2"/>
</dbReference>
<evidence type="ECO:0000313" key="2">
    <source>
        <dbReference type="Proteomes" id="UP000642571"/>
    </source>
</evidence>
<evidence type="ECO:0008006" key="3">
    <source>
        <dbReference type="Google" id="ProtNLM"/>
    </source>
</evidence>
<comment type="caution">
    <text evidence="1">The sequence shown here is derived from an EMBL/GenBank/DDBJ whole genome shotgun (WGS) entry which is preliminary data.</text>
</comment>
<sequence>MCLINFAYKIDSTYDLVVAANRDEFYQRETAKAHFWEEAPHVLAGRDLEKMGTWMGVTKSGRFAALTNYRAPDEDTEGKRTRGELVSDFLKGTAPPREYLEAVHERNHSYPGFNLVVSDGESLFYYSNRERDIRKLEPGIYGLSNHLLDTPWPKVQKGKEGLGACLDSGSSELDPCLFQTLQRAEPASDQDLPDTGIPLEWERSLSPLFIDTPNYGTRASTLVYQNQNQIRFVERVYEGKEFEDRIFTL</sequence>
<proteinExistence type="predicted"/>
<dbReference type="EMBL" id="BMIN01000021">
    <property type="protein sequence ID" value="GGD25792.1"/>
    <property type="molecule type" value="Genomic_DNA"/>
</dbReference>
<name>A0ABQ1QFY6_9BACI</name>
<dbReference type="RefSeq" id="WP_188655826.1">
    <property type="nucleotide sequence ID" value="NZ_BMIN01000021.1"/>
</dbReference>
<accession>A0ABQ1QFY6</accession>
<organism evidence="1 2">
    <name type="scientific">Pontibacillus salipaludis</name>
    <dbReference type="NCBI Taxonomy" id="1697394"/>
    <lineage>
        <taxon>Bacteria</taxon>
        <taxon>Bacillati</taxon>
        <taxon>Bacillota</taxon>
        <taxon>Bacilli</taxon>
        <taxon>Bacillales</taxon>
        <taxon>Bacillaceae</taxon>
        <taxon>Pontibacillus</taxon>
    </lineage>
</organism>